<reference evidence="3 4" key="1">
    <citation type="submission" date="2019-11" db="EMBL/GenBank/DDBJ databases">
        <title>Novel species isolated from a subtropical stream in China.</title>
        <authorList>
            <person name="Lu H."/>
        </authorList>
    </citation>
    <scope>NUCLEOTIDE SEQUENCE [LARGE SCALE GENOMIC DNA]</scope>
    <source>
        <strain evidence="3 4">FT92W</strain>
    </source>
</reference>
<evidence type="ECO:0000256" key="2">
    <source>
        <dbReference type="SAM" id="SignalP"/>
    </source>
</evidence>
<feature type="signal peptide" evidence="2">
    <location>
        <begin position="1"/>
        <end position="20"/>
    </location>
</feature>
<accession>A0A7X2LUZ4</accession>
<comment type="caution">
    <text evidence="3">The sequence shown here is derived from an EMBL/GenBank/DDBJ whole genome shotgun (WGS) entry which is preliminary data.</text>
</comment>
<sequence length="189" mass="20042">MKPHFVVLAALAASSLLALAQPNTNLPAPWITSGDAPGQYESGRDADGSLSGSPGAIYFRHARGSGDSWGSLMQQFSAEAYKGKRVRFEADVMTRDVSGWSGLWMRVDSSGGYGSAFYNSQDKPIKGTTGWQHRSVVLDVGEGGKAISIGLIGGGTGETWLRNVKFDVVGNDVPVDRLPEADMPKAPVL</sequence>
<protein>
    <submittedName>
        <fullName evidence="3">Transcriptional regulator</fullName>
    </submittedName>
</protein>
<evidence type="ECO:0000313" key="3">
    <source>
        <dbReference type="EMBL" id="MRV76185.1"/>
    </source>
</evidence>
<dbReference type="Gene3D" id="2.60.120.260">
    <property type="entry name" value="Galactose-binding domain-like"/>
    <property type="match status" value="1"/>
</dbReference>
<gene>
    <name evidence="3" type="ORF">GJ700_31200</name>
</gene>
<keyword evidence="2" id="KW-0732">Signal</keyword>
<keyword evidence="4" id="KW-1185">Reference proteome</keyword>
<dbReference type="EMBL" id="WKJJ01000028">
    <property type="protein sequence ID" value="MRV76185.1"/>
    <property type="molecule type" value="Genomic_DNA"/>
</dbReference>
<dbReference type="AlphaFoldDB" id="A0A7X2LUZ4"/>
<proteinExistence type="predicted"/>
<feature type="region of interest" description="Disordered" evidence="1">
    <location>
        <begin position="30"/>
        <end position="49"/>
    </location>
</feature>
<dbReference type="Proteomes" id="UP000446768">
    <property type="component" value="Unassembled WGS sequence"/>
</dbReference>
<feature type="chain" id="PRO_5031452266" evidence="2">
    <location>
        <begin position="21"/>
        <end position="189"/>
    </location>
</feature>
<evidence type="ECO:0000313" key="4">
    <source>
        <dbReference type="Proteomes" id="UP000446768"/>
    </source>
</evidence>
<evidence type="ECO:0000256" key="1">
    <source>
        <dbReference type="SAM" id="MobiDB-lite"/>
    </source>
</evidence>
<organism evidence="3 4">
    <name type="scientific">Pseudoduganella rivuli</name>
    <dbReference type="NCBI Taxonomy" id="2666085"/>
    <lineage>
        <taxon>Bacteria</taxon>
        <taxon>Pseudomonadati</taxon>
        <taxon>Pseudomonadota</taxon>
        <taxon>Betaproteobacteria</taxon>
        <taxon>Burkholderiales</taxon>
        <taxon>Oxalobacteraceae</taxon>
        <taxon>Telluria group</taxon>
        <taxon>Pseudoduganella</taxon>
    </lineage>
</organism>
<name>A0A7X2LUZ4_9BURK</name>
<dbReference type="RefSeq" id="WP_154381441.1">
    <property type="nucleotide sequence ID" value="NZ_WKJJ01000028.1"/>
</dbReference>